<name>B7FFX7_MEDTR</name>
<dbReference type="EMBL" id="BT050907">
    <property type="protein sequence ID" value="ACJ83575.1"/>
    <property type="molecule type" value="mRNA"/>
</dbReference>
<evidence type="ECO:0000313" key="1">
    <source>
        <dbReference type="EMBL" id="ACJ83575.1"/>
    </source>
</evidence>
<dbReference type="AlphaFoldDB" id="B7FFX7"/>
<reference evidence="1" key="1">
    <citation type="submission" date="2008-12" db="EMBL/GenBank/DDBJ databases">
        <title>Medicago truncatula full length cdna cloning project.</title>
        <authorList>
            <person name="Moskal W."/>
            <person name="Chan A."/>
            <person name="Cheung F."/>
            <person name="Xiao Y."/>
            <person name="Town C.D."/>
        </authorList>
    </citation>
    <scope>NUCLEOTIDE SEQUENCE</scope>
</reference>
<proteinExistence type="evidence at transcript level"/>
<organism evidence="1">
    <name type="scientific">Medicago truncatula</name>
    <name type="common">Barrel medic</name>
    <name type="synonym">Medicago tribuloides</name>
    <dbReference type="NCBI Taxonomy" id="3880"/>
    <lineage>
        <taxon>Eukaryota</taxon>
        <taxon>Viridiplantae</taxon>
        <taxon>Streptophyta</taxon>
        <taxon>Embryophyta</taxon>
        <taxon>Tracheophyta</taxon>
        <taxon>Spermatophyta</taxon>
        <taxon>Magnoliopsida</taxon>
        <taxon>eudicotyledons</taxon>
        <taxon>Gunneridae</taxon>
        <taxon>Pentapetalae</taxon>
        <taxon>rosids</taxon>
        <taxon>fabids</taxon>
        <taxon>Fabales</taxon>
        <taxon>Fabaceae</taxon>
        <taxon>Papilionoideae</taxon>
        <taxon>50 kb inversion clade</taxon>
        <taxon>NPAAA clade</taxon>
        <taxon>Hologalegina</taxon>
        <taxon>IRL clade</taxon>
        <taxon>Trifolieae</taxon>
        <taxon>Medicago</taxon>
    </lineage>
</organism>
<feature type="non-terminal residue" evidence="1">
    <location>
        <position position="50"/>
    </location>
</feature>
<protein>
    <submittedName>
        <fullName evidence="1">Uncharacterized protein</fullName>
    </submittedName>
</protein>
<accession>B7FFX7</accession>
<sequence>MNPYLVTLKKGLQKNQLKKKITLLLHLLWKRVCRCCCCLQLRNFLASPLP</sequence>